<proteinExistence type="predicted"/>
<organism evidence="1 2">
    <name type="scientific">Nocardiopsis kunsanensis</name>
    <dbReference type="NCBI Taxonomy" id="141693"/>
    <lineage>
        <taxon>Bacteria</taxon>
        <taxon>Bacillati</taxon>
        <taxon>Actinomycetota</taxon>
        <taxon>Actinomycetes</taxon>
        <taxon>Streptosporangiales</taxon>
        <taxon>Nocardiopsidaceae</taxon>
        <taxon>Nocardiopsis</taxon>
    </lineage>
</organism>
<reference evidence="1 2" key="1">
    <citation type="journal article" date="2014" name="Int. J. Syst. Evol. Microbiol.">
        <title>Complete genome sequence of Corynebacterium casei LMG S-19264T (=DSM 44701T), isolated from a smear-ripened cheese.</title>
        <authorList>
            <consortium name="US DOE Joint Genome Institute (JGI-PGF)"/>
            <person name="Walter F."/>
            <person name="Albersmeier A."/>
            <person name="Kalinowski J."/>
            <person name="Ruckert C."/>
        </authorList>
    </citation>
    <scope>NUCLEOTIDE SEQUENCE [LARGE SCALE GENOMIC DNA]</scope>
    <source>
        <strain evidence="1 2">KCTC 19473</strain>
    </source>
</reference>
<keyword evidence="2" id="KW-1185">Reference proteome</keyword>
<evidence type="ECO:0000313" key="1">
    <source>
        <dbReference type="EMBL" id="GHD27698.1"/>
    </source>
</evidence>
<comment type="caution">
    <text evidence="1">The sequence shown here is derived from an EMBL/GenBank/DDBJ whole genome shotgun (WGS) entry which is preliminary data.</text>
</comment>
<name>A0A919CIN6_9ACTN</name>
<gene>
    <name evidence="1" type="ORF">GCM10007147_26970</name>
</gene>
<accession>A0A919CIN6</accession>
<dbReference type="EMBL" id="BMXL01000013">
    <property type="protein sequence ID" value="GHD27698.1"/>
    <property type="molecule type" value="Genomic_DNA"/>
</dbReference>
<dbReference type="AlphaFoldDB" id="A0A919CIN6"/>
<sequence>MAYAVTSMKVGPADVARVSALVREHWNIETWHHVKNASLGEDT</sequence>
<protein>
    <recommendedName>
        <fullName evidence="3">Transposase</fullName>
    </recommendedName>
</protein>
<evidence type="ECO:0008006" key="3">
    <source>
        <dbReference type="Google" id="ProtNLM"/>
    </source>
</evidence>
<evidence type="ECO:0000313" key="2">
    <source>
        <dbReference type="Proteomes" id="UP000654947"/>
    </source>
</evidence>
<dbReference type="Proteomes" id="UP000654947">
    <property type="component" value="Unassembled WGS sequence"/>
</dbReference>